<organism evidence="7 8">
    <name type="scientific">Cherax quadricarinatus</name>
    <name type="common">Australian red claw crayfish</name>
    <dbReference type="NCBI Taxonomy" id="27406"/>
    <lineage>
        <taxon>Eukaryota</taxon>
        <taxon>Metazoa</taxon>
        <taxon>Ecdysozoa</taxon>
        <taxon>Arthropoda</taxon>
        <taxon>Crustacea</taxon>
        <taxon>Multicrustacea</taxon>
        <taxon>Malacostraca</taxon>
        <taxon>Eumalacostraca</taxon>
        <taxon>Eucarida</taxon>
        <taxon>Decapoda</taxon>
        <taxon>Pleocyemata</taxon>
        <taxon>Astacidea</taxon>
        <taxon>Parastacoidea</taxon>
        <taxon>Parastacidae</taxon>
        <taxon>Cherax</taxon>
    </lineage>
</organism>
<dbReference type="InterPro" id="IPR050863">
    <property type="entry name" value="CenT-Element_Derived"/>
</dbReference>
<keyword evidence="5" id="KW-1133">Transmembrane helix</keyword>
<dbReference type="Pfam" id="PF04218">
    <property type="entry name" value="CENP-B_N"/>
    <property type="match status" value="1"/>
</dbReference>
<evidence type="ECO:0000313" key="8">
    <source>
        <dbReference type="Proteomes" id="UP001445076"/>
    </source>
</evidence>
<evidence type="ECO:0000256" key="3">
    <source>
        <dbReference type="ARBA" id="ARBA00023242"/>
    </source>
</evidence>
<feature type="domain" description="HTH CENPB-type" evidence="6">
    <location>
        <begin position="253"/>
        <end position="340"/>
    </location>
</feature>
<accession>A0AAW0VX74</accession>
<keyword evidence="3" id="KW-0539">Nucleus</keyword>
<dbReference type="SUPFAM" id="SSF46689">
    <property type="entry name" value="Homeodomain-like"/>
    <property type="match status" value="2"/>
</dbReference>
<keyword evidence="2" id="KW-0238">DNA-binding</keyword>
<reference evidence="7 8" key="1">
    <citation type="journal article" date="2024" name="BMC Genomics">
        <title>Genome assembly of redclaw crayfish (Cherax quadricarinatus) provides insights into its immune adaptation and hypoxia tolerance.</title>
        <authorList>
            <person name="Liu Z."/>
            <person name="Zheng J."/>
            <person name="Li H."/>
            <person name="Fang K."/>
            <person name="Wang S."/>
            <person name="He J."/>
            <person name="Zhou D."/>
            <person name="Weng S."/>
            <person name="Chi M."/>
            <person name="Gu Z."/>
            <person name="He J."/>
            <person name="Li F."/>
            <person name="Wang M."/>
        </authorList>
    </citation>
    <scope>NUCLEOTIDE SEQUENCE [LARGE SCALE GENOMIC DNA]</scope>
    <source>
        <strain evidence="7">ZL_2023a</strain>
    </source>
</reference>
<dbReference type="Proteomes" id="UP001445076">
    <property type="component" value="Unassembled WGS sequence"/>
</dbReference>
<feature type="region of interest" description="Disordered" evidence="4">
    <location>
        <begin position="33"/>
        <end position="57"/>
    </location>
</feature>
<feature type="compositionally biased region" description="Basic and acidic residues" evidence="4">
    <location>
        <begin position="48"/>
        <end position="57"/>
    </location>
</feature>
<dbReference type="GO" id="GO:0005634">
    <property type="term" value="C:nucleus"/>
    <property type="evidence" value="ECO:0007669"/>
    <property type="project" value="UniProtKB-SubCell"/>
</dbReference>
<dbReference type="PANTHER" id="PTHR19303:SF26">
    <property type="entry name" value="TIGGER TRANSPOSABLE ELEMENT-DERIVED PROTEIN 1"/>
    <property type="match status" value="1"/>
</dbReference>
<keyword evidence="8" id="KW-1185">Reference proteome</keyword>
<dbReference type="InterPro" id="IPR007889">
    <property type="entry name" value="HTH_Psq"/>
</dbReference>
<feature type="non-terminal residue" evidence="7">
    <location>
        <position position="349"/>
    </location>
</feature>
<keyword evidence="5" id="KW-0472">Membrane</keyword>
<comment type="subcellular location">
    <subcellularLocation>
        <location evidence="1">Nucleus</location>
    </subcellularLocation>
</comment>
<sequence length="349" mass="38962">TNNSVVSHGVPVAVIFLFFWPFLASFWTGEMETSSKNKSGEATSVSRSRPEREKASKFAHCESSDKFDIHFKCKTDRPIKSQNSMKTGQPMDVDVRDDTNTDVDDDLIEVKDEPIKMEDWVDNGDCYKMCGDNEDRKDVVTNVHRLDDTSTDISRETTNYSQDIDEYKIRGGASMGPKRAATAIDEPTPKRSKKVMNLEEKVKLLDKCRTGNLSNSAIGKLFSVNESTVRSIKKNEAKIRAALASTAPPSAKQVSQVRNNAMSKMESALFVWISDQYRKGNPIDSNAIRSKGKTLYDMLASDEASTSTEPGCPTITHPEFLASKGWFDKFKRRFSLYNLKISGESGSAD</sequence>
<keyword evidence="5" id="KW-0812">Transmembrane</keyword>
<feature type="region of interest" description="Disordered" evidence="4">
    <location>
        <begin position="79"/>
        <end position="100"/>
    </location>
</feature>
<evidence type="ECO:0000259" key="6">
    <source>
        <dbReference type="PROSITE" id="PS51253"/>
    </source>
</evidence>
<evidence type="ECO:0000256" key="5">
    <source>
        <dbReference type="SAM" id="Phobius"/>
    </source>
</evidence>
<evidence type="ECO:0000256" key="2">
    <source>
        <dbReference type="ARBA" id="ARBA00023125"/>
    </source>
</evidence>
<dbReference type="GO" id="GO:0003677">
    <property type="term" value="F:DNA binding"/>
    <property type="evidence" value="ECO:0007669"/>
    <property type="project" value="UniProtKB-KW"/>
</dbReference>
<evidence type="ECO:0000313" key="7">
    <source>
        <dbReference type="EMBL" id="KAK8721948.1"/>
    </source>
</evidence>
<feature type="non-terminal residue" evidence="7">
    <location>
        <position position="1"/>
    </location>
</feature>
<protein>
    <recommendedName>
        <fullName evidence="6">HTH CENPB-type domain-containing protein</fullName>
    </recommendedName>
</protein>
<gene>
    <name evidence="7" type="ORF">OTU49_017498</name>
</gene>
<dbReference type="InterPro" id="IPR009057">
    <property type="entry name" value="Homeodomain-like_sf"/>
</dbReference>
<evidence type="ECO:0000256" key="4">
    <source>
        <dbReference type="SAM" id="MobiDB-lite"/>
    </source>
</evidence>
<dbReference type="PANTHER" id="PTHR19303">
    <property type="entry name" value="TRANSPOSON"/>
    <property type="match status" value="1"/>
</dbReference>
<feature type="transmembrane region" description="Helical" evidence="5">
    <location>
        <begin position="6"/>
        <end position="28"/>
    </location>
</feature>
<dbReference type="AlphaFoldDB" id="A0AAW0VX74"/>
<dbReference type="PROSITE" id="PS51253">
    <property type="entry name" value="HTH_CENPB"/>
    <property type="match status" value="1"/>
</dbReference>
<dbReference type="SMART" id="SM00674">
    <property type="entry name" value="CENPB"/>
    <property type="match status" value="1"/>
</dbReference>
<name>A0AAW0VX74_CHEQU</name>
<comment type="caution">
    <text evidence="7">The sequence shown here is derived from an EMBL/GenBank/DDBJ whole genome shotgun (WGS) entry which is preliminary data.</text>
</comment>
<dbReference type="Pfam" id="PF03221">
    <property type="entry name" value="HTH_Tnp_Tc5"/>
    <property type="match status" value="1"/>
</dbReference>
<dbReference type="InterPro" id="IPR006600">
    <property type="entry name" value="HTH_CenpB_DNA-bd_dom"/>
</dbReference>
<proteinExistence type="predicted"/>
<dbReference type="EMBL" id="JARKIK010000098">
    <property type="protein sequence ID" value="KAK8721948.1"/>
    <property type="molecule type" value="Genomic_DNA"/>
</dbReference>
<evidence type="ECO:0000256" key="1">
    <source>
        <dbReference type="ARBA" id="ARBA00004123"/>
    </source>
</evidence>
<dbReference type="Gene3D" id="1.10.10.60">
    <property type="entry name" value="Homeodomain-like"/>
    <property type="match status" value="2"/>
</dbReference>